<reference evidence="2 3" key="1">
    <citation type="journal article" date="2013" name="PLoS ONE">
        <title>Predicting the Proteins of Angomonas deanei, Strigomonas culicis and Their Respective Endosymbionts Reveals New Aspects of the Trypanosomatidae Family.</title>
        <authorList>
            <person name="Motta M.C."/>
            <person name="Martins A.C."/>
            <person name="de Souza S.S."/>
            <person name="Catta-Preta C.M."/>
            <person name="Silva R."/>
            <person name="Klein C.C."/>
            <person name="de Almeida L.G."/>
            <person name="de Lima Cunha O."/>
            <person name="Ciapina L.P."/>
            <person name="Brocchi M."/>
            <person name="Colabardini A.C."/>
            <person name="de Araujo Lima B."/>
            <person name="Machado C.R."/>
            <person name="de Almeida Soares C.M."/>
            <person name="Probst C.M."/>
            <person name="de Menezes C.B."/>
            <person name="Thompson C.E."/>
            <person name="Bartholomeu D.C."/>
            <person name="Gradia D.F."/>
            <person name="Pavoni D.P."/>
            <person name="Grisard E.C."/>
            <person name="Fantinatti-Garboggini F."/>
            <person name="Marchini F.K."/>
            <person name="Rodrigues-Luiz G.F."/>
            <person name="Wagner G."/>
            <person name="Goldman G.H."/>
            <person name="Fietto J.L."/>
            <person name="Elias M.C."/>
            <person name="Goldman M.H."/>
            <person name="Sagot M.F."/>
            <person name="Pereira M."/>
            <person name="Stoco P.H."/>
            <person name="de Mendonca-Neto R.P."/>
            <person name="Teixeira S.M."/>
            <person name="Maciel T.E."/>
            <person name="de Oliveira Mendes T.A."/>
            <person name="Urmenyi T.P."/>
            <person name="de Souza W."/>
            <person name="Schenkman S."/>
            <person name="de Vasconcelos A.T."/>
        </authorList>
    </citation>
    <scope>NUCLEOTIDE SEQUENCE [LARGE SCALE GENOMIC DNA]</scope>
</reference>
<name>S9VBB0_9TRYP</name>
<evidence type="ECO:0000313" key="3">
    <source>
        <dbReference type="Proteomes" id="UP000015354"/>
    </source>
</evidence>
<accession>S9VBB0</accession>
<organism evidence="2 3">
    <name type="scientific">Strigomonas culicis</name>
    <dbReference type="NCBI Taxonomy" id="28005"/>
    <lineage>
        <taxon>Eukaryota</taxon>
        <taxon>Discoba</taxon>
        <taxon>Euglenozoa</taxon>
        <taxon>Kinetoplastea</taxon>
        <taxon>Metakinetoplastina</taxon>
        <taxon>Trypanosomatida</taxon>
        <taxon>Trypanosomatidae</taxon>
        <taxon>Strigomonadinae</taxon>
        <taxon>Strigomonas</taxon>
    </lineage>
</organism>
<proteinExistence type="predicted"/>
<sequence>MTAVPTDEEGVLLTRLKHAFHTYDGAIKKYLTAVRELEGTMELLAISVRELSQSESNSAVKAVCDTFCDAIDEHKSSRVLEAGSKAKERAGSAGAAPAEEVTDPKQYFFSIYMSDFAREITGAIDQLKEEVRAVEKSKESRDKRAAKYHKTKRDVDELETKLAKKNQGIADNVKHKEKSGKRDMEKESADAEDLKFRQDYQRLLQTRSQVLMRLVRGIGTYSGRYYTGVANMMERSGSSGGQ</sequence>
<protein>
    <submittedName>
        <fullName evidence="2">Uncharacterized protein</fullName>
    </submittedName>
</protein>
<evidence type="ECO:0000256" key="1">
    <source>
        <dbReference type="SAM" id="Coils"/>
    </source>
</evidence>
<keyword evidence="3" id="KW-1185">Reference proteome</keyword>
<comment type="caution">
    <text evidence="2">The sequence shown here is derived from an EMBL/GenBank/DDBJ whole genome shotgun (WGS) entry which is preliminary data.</text>
</comment>
<dbReference type="AlphaFoldDB" id="S9VBB0"/>
<dbReference type="OrthoDB" id="264958at2759"/>
<evidence type="ECO:0000313" key="2">
    <source>
        <dbReference type="EMBL" id="EPY24316.1"/>
    </source>
</evidence>
<dbReference type="PANTHER" id="PTHR38148">
    <property type="entry name" value="BAR DOMAIN-CONTAINING PROTEIN"/>
    <property type="match status" value="1"/>
</dbReference>
<gene>
    <name evidence="2" type="ORF">STCU_07241</name>
</gene>
<dbReference type="PANTHER" id="PTHR38148:SF3">
    <property type="entry name" value="BAR DOMAIN-CONTAINING PROTEIN"/>
    <property type="match status" value="1"/>
</dbReference>
<dbReference type="EMBL" id="ATMH01007241">
    <property type="protein sequence ID" value="EPY24316.1"/>
    <property type="molecule type" value="Genomic_DNA"/>
</dbReference>
<feature type="coiled-coil region" evidence="1">
    <location>
        <begin position="117"/>
        <end position="168"/>
    </location>
</feature>
<dbReference type="Proteomes" id="UP000015354">
    <property type="component" value="Unassembled WGS sequence"/>
</dbReference>
<keyword evidence="1" id="KW-0175">Coiled coil</keyword>